<keyword evidence="2 5" id="KW-0699">rRNA-binding</keyword>
<dbReference type="InterPro" id="IPR051608">
    <property type="entry name" value="RQC_Subunit_NEMF"/>
</dbReference>
<proteinExistence type="inferred from homology"/>
<dbReference type="EMBL" id="WJBE01000001">
    <property type="protein sequence ID" value="MBC3898314.1"/>
    <property type="molecule type" value="Genomic_DNA"/>
</dbReference>
<dbReference type="InterPro" id="IPR043682">
    <property type="entry name" value="RqcH_bacterial"/>
</dbReference>
<gene>
    <name evidence="5" type="primary">rqcH</name>
    <name evidence="7" type="ORF">GH811_01620</name>
</gene>
<dbReference type="Gene3D" id="1.10.8.50">
    <property type="match status" value="1"/>
</dbReference>
<protein>
    <recommendedName>
        <fullName evidence="5">Rqc2 homolog RqcH</fullName>
        <shortName evidence="5">RqcH</shortName>
    </recommendedName>
</protein>
<evidence type="ECO:0000313" key="8">
    <source>
        <dbReference type="Proteomes" id="UP000622405"/>
    </source>
</evidence>
<dbReference type="SUPFAM" id="SSF46946">
    <property type="entry name" value="S13-like H2TH domain"/>
    <property type="match status" value="1"/>
</dbReference>
<dbReference type="Pfam" id="PF05833">
    <property type="entry name" value="NFACT_N"/>
    <property type="match status" value="1"/>
</dbReference>
<dbReference type="Pfam" id="PF05670">
    <property type="entry name" value="NFACT-R_1"/>
    <property type="match status" value="1"/>
</dbReference>
<evidence type="ECO:0000256" key="2">
    <source>
        <dbReference type="ARBA" id="ARBA00022730"/>
    </source>
</evidence>
<keyword evidence="3 5" id="KW-0694">RNA-binding</keyword>
<dbReference type="InterPro" id="IPR010979">
    <property type="entry name" value="Ribosomal_uS13-like_H2TH"/>
</dbReference>
<dbReference type="Gene3D" id="2.30.310.10">
    <property type="entry name" value="ibrinogen binding protein from staphylococcus aureus domain"/>
    <property type="match status" value="1"/>
</dbReference>
<dbReference type="RefSeq" id="WP_186893001.1">
    <property type="nucleotide sequence ID" value="NZ_WJBE01000001.1"/>
</dbReference>
<evidence type="ECO:0000256" key="3">
    <source>
        <dbReference type="ARBA" id="ARBA00022884"/>
    </source>
</evidence>
<evidence type="ECO:0000256" key="1">
    <source>
        <dbReference type="ARBA" id="ARBA00022555"/>
    </source>
</evidence>
<dbReference type="HAMAP" id="MF_00844_B">
    <property type="entry name" value="RqcH_B"/>
    <property type="match status" value="1"/>
</dbReference>
<comment type="function">
    <text evidence="5">Key component of the ribosome quality control system (RQC), a ribosome-associated complex that mediates the extraction of incompletely synthesized nascent chains from stalled ribosomes and their subsequent degradation. RqcH recruits Ala-charged tRNA, and with RqcP directs the elongation of stalled nascent chains on 50S ribosomal subunits, leading to non-templated C-terminal alanine extensions (Ala tail). The Ala tail promotes nascent chain degradation. May add between 1 and at least 8 Ala residues. Binds to stalled 50S ribosomal subunits.</text>
</comment>
<keyword evidence="8" id="KW-1185">Reference proteome</keyword>
<name>A0ABR6YT19_9FIRM</name>
<evidence type="ECO:0000256" key="5">
    <source>
        <dbReference type="HAMAP-Rule" id="MF_00844"/>
    </source>
</evidence>
<comment type="subunit">
    <text evidence="5">Associates with stalled 50S ribosomal subunits. Binds to RqcP.</text>
</comment>
<evidence type="ECO:0000259" key="6">
    <source>
        <dbReference type="Pfam" id="PF05670"/>
    </source>
</evidence>
<dbReference type="InterPro" id="IPR008532">
    <property type="entry name" value="NFACT_RNA-bd"/>
</dbReference>
<organism evidence="7 8">
    <name type="scientific">Acetobacterium malicum</name>
    <dbReference type="NCBI Taxonomy" id="52692"/>
    <lineage>
        <taxon>Bacteria</taxon>
        <taxon>Bacillati</taxon>
        <taxon>Bacillota</taxon>
        <taxon>Clostridia</taxon>
        <taxon>Eubacteriales</taxon>
        <taxon>Eubacteriaceae</taxon>
        <taxon>Acetobacterium</taxon>
    </lineage>
</organism>
<keyword evidence="1 5" id="KW-0820">tRNA-binding</keyword>
<evidence type="ECO:0000256" key="4">
    <source>
        <dbReference type="ARBA" id="ARBA00022917"/>
    </source>
</evidence>
<comment type="caution">
    <text evidence="7">The sequence shown here is derived from an EMBL/GenBank/DDBJ whole genome shotgun (WGS) entry which is preliminary data.</text>
</comment>
<dbReference type="Proteomes" id="UP000622405">
    <property type="component" value="Unassembled WGS sequence"/>
</dbReference>
<dbReference type="PANTHER" id="PTHR15239:SF6">
    <property type="entry name" value="RIBOSOME QUALITY CONTROL COMPLEX SUBUNIT NEMF"/>
    <property type="match status" value="1"/>
</dbReference>
<keyword evidence="4 5" id="KW-0648">Protein biosynthesis</keyword>
<sequence>MAYDGVTLYHLIEEFKTLLIGGRIRKIYQPEIDEIRLLVNLGNQKHHVLLSANASNPRAYMTEKIKENPSAPPSFCMVLRKYILNGTIVDITQHETDRVMEISISSKNDFNETVVRKLLVEIMGRNSNIILVDESMKILDSMKKVGSTSSRYRQILPGRDYIYPPENNRHGFFNIETEKFNALLANYGEATVEKFFIQAFLGISPNIGKEVAFRSGIDPNYRVADLSKKQKQFLWEGFIQVITEIEQQAEPVIIYLGRKIVDFSTVDLHYLRTDHRSESYPSISEMLEAYYFKRDKALRFKTRSANLRQQLDILVKKNIKKLDNLHQDMDASHKSEKFKLYGDLITANIYAIEKGQEIATLINYYDPDCQTIDIPLKVNRTPAQNAQHYYKKYNKSKIALKHLVGYILETEEKVYYLESLVNSLDQSTELAELDEIRHEFLHSEFNKKALSKEDKKKQTPSKPLHFISSEGFHIFVGKNNYQNDLISTKMGKSEDCWLHVKDTPGSHVLIVAGGRFITEKTLLEAGNLAAWYSKSRGSSNVPVDYLEFKYLKKPNKAKPGMVIFTNQNTMYVTPTLDGVEAMEAIIQSI</sequence>
<accession>A0ABR6YT19</accession>
<evidence type="ECO:0000313" key="7">
    <source>
        <dbReference type="EMBL" id="MBC3898314.1"/>
    </source>
</evidence>
<feature type="domain" description="NFACT RNA-binding" evidence="6">
    <location>
        <begin position="462"/>
        <end position="564"/>
    </location>
</feature>
<dbReference type="PANTHER" id="PTHR15239">
    <property type="entry name" value="NUCLEAR EXPORT MEDIATOR FACTOR NEMF"/>
    <property type="match status" value="1"/>
</dbReference>
<reference evidence="7 8" key="1">
    <citation type="journal article" date="2020" name="mSystems">
        <title>Defining Genomic and Predicted Metabolic Features of the Acetobacterium Genus.</title>
        <authorList>
            <person name="Ross D.E."/>
            <person name="Marshall C.W."/>
            <person name="Gulliver D."/>
            <person name="May H.D."/>
            <person name="Norman R.S."/>
        </authorList>
    </citation>
    <scope>NUCLEOTIDE SEQUENCE [LARGE SCALE GENOMIC DNA]</scope>
    <source>
        <strain evidence="7 8">DSM 4132</strain>
    </source>
</reference>
<comment type="similarity">
    <text evidence="5">Belongs to the NEMF family.</text>
</comment>